<dbReference type="Gene3D" id="3.40.50.720">
    <property type="entry name" value="NAD(P)-binding Rossmann-like Domain"/>
    <property type="match status" value="1"/>
</dbReference>
<comment type="caution">
    <text evidence="2">The sequence shown here is derived from an EMBL/GenBank/DDBJ whole genome shotgun (WGS) entry which is preliminary data.</text>
</comment>
<dbReference type="EC" id="1.1.1.100" evidence="2"/>
<dbReference type="PRINTS" id="PR00080">
    <property type="entry name" value="SDRFAMILY"/>
</dbReference>
<proteinExistence type="inferred from homology"/>
<dbReference type="OrthoDB" id="7553894at2"/>
<gene>
    <name evidence="2" type="primary">fabG_10</name>
    <name evidence="2" type="ORF">BHE75_01554</name>
</gene>
<organism evidence="2 3">
    <name type="scientific">Edaphosphingomonas haloaromaticamans</name>
    <dbReference type="NCBI Taxonomy" id="653954"/>
    <lineage>
        <taxon>Bacteria</taxon>
        <taxon>Pseudomonadati</taxon>
        <taxon>Pseudomonadota</taxon>
        <taxon>Alphaproteobacteria</taxon>
        <taxon>Sphingomonadales</taxon>
        <taxon>Rhizorhabdaceae</taxon>
        <taxon>Edaphosphingomonas</taxon>
    </lineage>
</organism>
<keyword evidence="2" id="KW-0560">Oxidoreductase</keyword>
<evidence type="ECO:0000313" key="2">
    <source>
        <dbReference type="EMBL" id="OHT19567.1"/>
    </source>
</evidence>
<dbReference type="RefSeq" id="WP_070933522.1">
    <property type="nucleotide sequence ID" value="NZ_MIPT01000001.1"/>
</dbReference>
<dbReference type="EMBL" id="MIPT01000001">
    <property type="protein sequence ID" value="OHT19567.1"/>
    <property type="molecule type" value="Genomic_DNA"/>
</dbReference>
<dbReference type="Pfam" id="PF13561">
    <property type="entry name" value="adh_short_C2"/>
    <property type="match status" value="1"/>
</dbReference>
<comment type="similarity">
    <text evidence="1">Belongs to the short-chain dehydrogenases/reductases (SDR) family.</text>
</comment>
<protein>
    <submittedName>
        <fullName evidence="2">3-oxoacyl-[acyl-carrier-protein] reductase FabG</fullName>
        <ecNumber evidence="2">1.1.1.100</ecNumber>
    </submittedName>
</protein>
<dbReference type="InterPro" id="IPR002347">
    <property type="entry name" value="SDR_fam"/>
</dbReference>
<sequence>MIDFAGKIALVTGGGVGIGRATAEAFAKAGATVVTIEKDADRAADVRAALGDGHLVVEGDVTVQADVDALARAIDDRFGGLDVLVNNVGDFLMIVKRFEDHTDEDIERLYATNMRQIFSVTRAMIPLIRKRGAGGSIISVSSIEGFRGIPFNSVYSAFKTGITGFTKSLALDLAPDGIRVNLIAPETTDTPQVAISQYIKPEYKDHLKQWIPLGRFGTPEDMAGGILFLASPLAAWMTGAALNVDGGALAAAGWYRTAEGKWTNVPVIPTDGLIF</sequence>
<keyword evidence="3" id="KW-1185">Reference proteome</keyword>
<evidence type="ECO:0000313" key="3">
    <source>
        <dbReference type="Proteomes" id="UP000179467"/>
    </source>
</evidence>
<evidence type="ECO:0000256" key="1">
    <source>
        <dbReference type="ARBA" id="ARBA00006484"/>
    </source>
</evidence>
<dbReference type="GO" id="GO:0030497">
    <property type="term" value="P:fatty acid elongation"/>
    <property type="evidence" value="ECO:0007669"/>
    <property type="project" value="TreeGrafter"/>
</dbReference>
<dbReference type="PRINTS" id="PR00081">
    <property type="entry name" value="GDHRDH"/>
</dbReference>
<dbReference type="GO" id="GO:0004316">
    <property type="term" value="F:3-oxoacyl-[acyl-carrier-protein] reductase (NADPH) activity"/>
    <property type="evidence" value="ECO:0007669"/>
    <property type="project" value="UniProtKB-EC"/>
</dbReference>
<dbReference type="FunFam" id="3.40.50.720:FF:000084">
    <property type="entry name" value="Short-chain dehydrogenase reductase"/>
    <property type="match status" value="1"/>
</dbReference>
<dbReference type="CDD" id="cd05233">
    <property type="entry name" value="SDR_c"/>
    <property type="match status" value="1"/>
</dbReference>
<dbReference type="PANTHER" id="PTHR42760:SF135">
    <property type="entry name" value="BLL7886 PROTEIN"/>
    <property type="match status" value="1"/>
</dbReference>
<dbReference type="SUPFAM" id="SSF51735">
    <property type="entry name" value="NAD(P)-binding Rossmann-fold domains"/>
    <property type="match status" value="1"/>
</dbReference>
<accession>A0A1S1HBQ6</accession>
<dbReference type="InterPro" id="IPR036291">
    <property type="entry name" value="NAD(P)-bd_dom_sf"/>
</dbReference>
<dbReference type="NCBIfam" id="NF005559">
    <property type="entry name" value="PRK07231.1"/>
    <property type="match status" value="1"/>
</dbReference>
<dbReference type="Proteomes" id="UP000179467">
    <property type="component" value="Unassembled WGS sequence"/>
</dbReference>
<dbReference type="AlphaFoldDB" id="A0A1S1HBQ6"/>
<dbReference type="PANTHER" id="PTHR42760">
    <property type="entry name" value="SHORT-CHAIN DEHYDROGENASES/REDUCTASES FAMILY MEMBER"/>
    <property type="match status" value="1"/>
</dbReference>
<name>A0A1S1HBQ6_9SPHN</name>
<reference evidence="2 3" key="1">
    <citation type="submission" date="2016-09" db="EMBL/GenBank/DDBJ databases">
        <title>Metabolic pathway, cell adaptation mechanisms and a novel monoxygenase revealed through proteogenomic-transcription analysis of a Sphingomonas haloaromaticamans strain degrading the fungicide ortho-phenylphenol.</title>
        <authorList>
            <person name="Perruchon C."/>
            <person name="Papadopoulou E.S."/>
            <person name="Rousidou C."/>
            <person name="Vasileiadis S."/>
            <person name="Tanou G."/>
            <person name="Amoutzias G."/>
            <person name="Molassiotis A."/>
            <person name="Karpouzas D.G."/>
        </authorList>
    </citation>
    <scope>NUCLEOTIDE SEQUENCE [LARGE SCALE GENOMIC DNA]</scope>
    <source>
        <strain evidence="2 3">P3</strain>
    </source>
</reference>